<evidence type="ECO:0000313" key="3">
    <source>
        <dbReference type="Proteomes" id="UP000324091"/>
    </source>
</evidence>
<keyword evidence="3" id="KW-1185">Reference proteome</keyword>
<reference evidence="2 3" key="1">
    <citation type="submission" date="2019-04" db="EMBL/GenBank/DDBJ databases">
        <title>Chromosome genome assembly for Takifugu flavidus.</title>
        <authorList>
            <person name="Xiao S."/>
        </authorList>
    </citation>
    <scope>NUCLEOTIDE SEQUENCE [LARGE SCALE GENOMIC DNA]</scope>
    <source>
        <strain evidence="2">HTHZ2018</strain>
        <tissue evidence="2">Muscle</tissue>
    </source>
</reference>
<organism evidence="2 3">
    <name type="scientific">Takifugu flavidus</name>
    <name type="common">sansaifugu</name>
    <dbReference type="NCBI Taxonomy" id="433684"/>
    <lineage>
        <taxon>Eukaryota</taxon>
        <taxon>Metazoa</taxon>
        <taxon>Chordata</taxon>
        <taxon>Craniata</taxon>
        <taxon>Vertebrata</taxon>
        <taxon>Euteleostomi</taxon>
        <taxon>Actinopterygii</taxon>
        <taxon>Neopterygii</taxon>
        <taxon>Teleostei</taxon>
        <taxon>Neoteleostei</taxon>
        <taxon>Acanthomorphata</taxon>
        <taxon>Eupercaria</taxon>
        <taxon>Tetraodontiformes</taxon>
        <taxon>Tetradontoidea</taxon>
        <taxon>Tetraodontidae</taxon>
        <taxon>Takifugu</taxon>
    </lineage>
</organism>
<evidence type="ECO:0000256" key="1">
    <source>
        <dbReference type="SAM" id="MobiDB-lite"/>
    </source>
</evidence>
<sequence>MSRYTTEVRFRVWGSCVAPACTLHPDLTRTSVVVFRTGCPSCNMMTAITVATGTAAGKQEGGGAAEGKASECEDKADARGRGANKSPIWRSIA</sequence>
<evidence type="ECO:0000313" key="2">
    <source>
        <dbReference type="EMBL" id="TWW64550.1"/>
    </source>
</evidence>
<name>A0A5C6NEX9_9TELE</name>
<gene>
    <name evidence="2" type="ORF">D4764_22G0001970</name>
</gene>
<dbReference type="Proteomes" id="UP000324091">
    <property type="component" value="Chromosome 22"/>
</dbReference>
<dbReference type="EMBL" id="RHFK02000015">
    <property type="protein sequence ID" value="TWW64550.1"/>
    <property type="molecule type" value="Genomic_DNA"/>
</dbReference>
<comment type="caution">
    <text evidence="2">The sequence shown here is derived from an EMBL/GenBank/DDBJ whole genome shotgun (WGS) entry which is preliminary data.</text>
</comment>
<feature type="region of interest" description="Disordered" evidence="1">
    <location>
        <begin position="55"/>
        <end position="93"/>
    </location>
</feature>
<feature type="compositionally biased region" description="Basic and acidic residues" evidence="1">
    <location>
        <begin position="68"/>
        <end position="80"/>
    </location>
</feature>
<dbReference type="AlphaFoldDB" id="A0A5C6NEX9"/>
<proteinExistence type="predicted"/>
<accession>A0A5C6NEX9</accession>
<protein>
    <submittedName>
        <fullName evidence="2">Uncharacterized protein</fullName>
    </submittedName>
</protein>